<evidence type="ECO:0000313" key="2">
    <source>
        <dbReference type="EMBL" id="GBP56801.1"/>
    </source>
</evidence>
<evidence type="ECO:0000256" key="1">
    <source>
        <dbReference type="SAM" id="MobiDB-lite"/>
    </source>
</evidence>
<feature type="region of interest" description="Disordered" evidence="1">
    <location>
        <begin position="1"/>
        <end position="23"/>
    </location>
</feature>
<dbReference type="AlphaFoldDB" id="A0A4C1WZK2"/>
<name>A0A4C1WZK2_EUMVA</name>
<comment type="caution">
    <text evidence="2">The sequence shown here is derived from an EMBL/GenBank/DDBJ whole genome shotgun (WGS) entry which is preliminary data.</text>
</comment>
<sequence>MARMSTPRVHEMPHGDRVQLRGDSAGPRIAAGEFVRSERYLFILCEIDARGSEGRVGRSVPLAYPPMRRTAARMLSAYYRLKLHGILLIALMVSSHDSSSLIVTCNTIGSKRLFLFTAVAAVQCADQVGYAASGFFEKSVAMVVSGRRLLVILCVDHVIQNICLQETALEARAARRFRHGGGGGAAREPQGRDLRGAVCQTRRPCGLAAVVGNISLPTKEFRRFREQDGLY</sequence>
<proteinExistence type="predicted"/>
<reference evidence="2 3" key="1">
    <citation type="journal article" date="2019" name="Commun. Biol.">
        <title>The bagworm genome reveals a unique fibroin gene that provides high tensile strength.</title>
        <authorList>
            <person name="Kono N."/>
            <person name="Nakamura H."/>
            <person name="Ohtoshi R."/>
            <person name="Tomita M."/>
            <person name="Numata K."/>
            <person name="Arakawa K."/>
        </authorList>
    </citation>
    <scope>NUCLEOTIDE SEQUENCE [LARGE SCALE GENOMIC DNA]</scope>
</reference>
<protein>
    <submittedName>
        <fullName evidence="2">Uncharacterized protein</fullName>
    </submittedName>
</protein>
<dbReference type="Proteomes" id="UP000299102">
    <property type="component" value="Unassembled WGS sequence"/>
</dbReference>
<evidence type="ECO:0000313" key="3">
    <source>
        <dbReference type="Proteomes" id="UP000299102"/>
    </source>
</evidence>
<dbReference type="EMBL" id="BGZK01000701">
    <property type="protein sequence ID" value="GBP56801.1"/>
    <property type="molecule type" value="Genomic_DNA"/>
</dbReference>
<accession>A0A4C1WZK2</accession>
<organism evidence="2 3">
    <name type="scientific">Eumeta variegata</name>
    <name type="common">Bagworm moth</name>
    <name type="synonym">Eumeta japonica</name>
    <dbReference type="NCBI Taxonomy" id="151549"/>
    <lineage>
        <taxon>Eukaryota</taxon>
        <taxon>Metazoa</taxon>
        <taxon>Ecdysozoa</taxon>
        <taxon>Arthropoda</taxon>
        <taxon>Hexapoda</taxon>
        <taxon>Insecta</taxon>
        <taxon>Pterygota</taxon>
        <taxon>Neoptera</taxon>
        <taxon>Endopterygota</taxon>
        <taxon>Lepidoptera</taxon>
        <taxon>Glossata</taxon>
        <taxon>Ditrysia</taxon>
        <taxon>Tineoidea</taxon>
        <taxon>Psychidae</taxon>
        <taxon>Oiketicinae</taxon>
        <taxon>Eumeta</taxon>
    </lineage>
</organism>
<gene>
    <name evidence="2" type="ORF">EVAR_91453_1</name>
</gene>
<feature type="compositionally biased region" description="Basic and acidic residues" evidence="1">
    <location>
        <begin position="8"/>
        <end position="20"/>
    </location>
</feature>
<keyword evidence="3" id="KW-1185">Reference proteome</keyword>